<evidence type="ECO:0000313" key="2">
    <source>
        <dbReference type="Proteomes" id="UP000597761"/>
    </source>
</evidence>
<accession>A0ABQ1PC06</accession>
<proteinExistence type="predicted"/>
<evidence type="ECO:0008006" key="3">
    <source>
        <dbReference type="Google" id="ProtNLM"/>
    </source>
</evidence>
<comment type="caution">
    <text evidence="1">The sequence shown here is derived from an EMBL/GenBank/DDBJ whole genome shotgun (WGS) entry which is preliminary data.</text>
</comment>
<protein>
    <recommendedName>
        <fullName evidence="3">Transposase IS30-like HTH domain-containing protein</fullName>
    </recommendedName>
</protein>
<gene>
    <name evidence="1" type="ORF">GCM10011512_21600</name>
</gene>
<dbReference type="EMBL" id="BMJI01000013">
    <property type="protein sequence ID" value="GGC94241.1"/>
    <property type="molecule type" value="Genomic_DNA"/>
</dbReference>
<sequence>MGIAQGDSPDRIAAGLEVHRSTVFRELARYSLVAQDDRWGNDETYYSAALAQFWADQAKARPKAFKLDTLPLLRQLVIDLLNEKISPQQISVRLRRLFPDDEGMQISHETIYQALYVQGAGGLRHELSVEGAIRSGRTTRKPVSKLPARSKRTWLAGHRLADRDEV</sequence>
<dbReference type="Proteomes" id="UP000597761">
    <property type="component" value="Unassembled WGS sequence"/>
</dbReference>
<dbReference type="PANTHER" id="PTHR10948">
    <property type="entry name" value="TRANSPOSASE"/>
    <property type="match status" value="1"/>
</dbReference>
<keyword evidence="2" id="KW-1185">Reference proteome</keyword>
<evidence type="ECO:0000313" key="1">
    <source>
        <dbReference type="EMBL" id="GGC94241.1"/>
    </source>
</evidence>
<dbReference type="InterPro" id="IPR051917">
    <property type="entry name" value="Transposase-Integrase"/>
</dbReference>
<name>A0ABQ1PC06_9MICC</name>
<reference evidence="2" key="1">
    <citation type="journal article" date="2019" name="Int. J. Syst. Evol. Microbiol.">
        <title>The Global Catalogue of Microorganisms (GCM) 10K type strain sequencing project: providing services to taxonomists for standard genome sequencing and annotation.</title>
        <authorList>
            <consortium name="The Broad Institute Genomics Platform"/>
            <consortium name="The Broad Institute Genome Sequencing Center for Infectious Disease"/>
            <person name="Wu L."/>
            <person name="Ma J."/>
        </authorList>
    </citation>
    <scope>NUCLEOTIDE SEQUENCE [LARGE SCALE GENOMIC DNA]</scope>
    <source>
        <strain evidence="2">CGMCC 1.15480</strain>
    </source>
</reference>
<organism evidence="1 2">
    <name type="scientific">Tersicoccus solisilvae</name>
    <dbReference type="NCBI Taxonomy" id="1882339"/>
    <lineage>
        <taxon>Bacteria</taxon>
        <taxon>Bacillati</taxon>
        <taxon>Actinomycetota</taxon>
        <taxon>Actinomycetes</taxon>
        <taxon>Micrococcales</taxon>
        <taxon>Micrococcaceae</taxon>
        <taxon>Tersicoccus</taxon>
    </lineage>
</organism>
<dbReference type="PANTHER" id="PTHR10948:SF23">
    <property type="entry name" value="TRANSPOSASE INSI FOR INSERTION SEQUENCE ELEMENT IS30A-RELATED"/>
    <property type="match status" value="1"/>
</dbReference>